<comment type="catalytic activity">
    <reaction evidence="1">
        <text>ATP + protein L-histidine = ADP + protein N-phospho-L-histidine.</text>
        <dbReference type="EC" id="2.7.13.3"/>
    </reaction>
</comment>
<evidence type="ECO:0000256" key="1">
    <source>
        <dbReference type="ARBA" id="ARBA00000085"/>
    </source>
</evidence>
<dbReference type="SUPFAM" id="SSF158472">
    <property type="entry name" value="HAMP domain-like"/>
    <property type="match status" value="1"/>
</dbReference>
<feature type="transmembrane region" description="Helical" evidence="10">
    <location>
        <begin position="7"/>
        <end position="31"/>
    </location>
</feature>
<dbReference type="InterPro" id="IPR036890">
    <property type="entry name" value="HATPase_C_sf"/>
</dbReference>
<dbReference type="Gene3D" id="3.30.565.10">
    <property type="entry name" value="Histidine kinase-like ATPase, C-terminal domain"/>
    <property type="match status" value="1"/>
</dbReference>
<feature type="coiled-coil region" evidence="9">
    <location>
        <begin position="220"/>
        <end position="254"/>
    </location>
</feature>
<dbReference type="PANTHER" id="PTHR43047:SF72">
    <property type="entry name" value="OSMOSENSING HISTIDINE PROTEIN KINASE SLN1"/>
    <property type="match status" value="1"/>
</dbReference>
<keyword evidence="14" id="KW-1185">Reference proteome</keyword>
<dbReference type="EMBL" id="FQUF01000007">
    <property type="protein sequence ID" value="SHE52371.1"/>
    <property type="molecule type" value="Genomic_DNA"/>
</dbReference>
<evidence type="ECO:0000256" key="5">
    <source>
        <dbReference type="ARBA" id="ARBA00022679"/>
    </source>
</evidence>
<accession>A0A1M4U6A6</accession>
<dbReference type="Pfam" id="PF02518">
    <property type="entry name" value="HATPase_c"/>
    <property type="match status" value="1"/>
</dbReference>
<dbReference type="InterPro" id="IPR036097">
    <property type="entry name" value="HisK_dim/P_sf"/>
</dbReference>
<dbReference type="InterPro" id="IPR003661">
    <property type="entry name" value="HisK_dim/P_dom"/>
</dbReference>
<dbReference type="FunFam" id="1.10.287.130:FF:000001">
    <property type="entry name" value="Two-component sensor histidine kinase"/>
    <property type="match status" value="1"/>
</dbReference>
<dbReference type="InterPro" id="IPR004358">
    <property type="entry name" value="Sig_transdc_His_kin-like_C"/>
</dbReference>
<keyword evidence="7" id="KW-0902">Two-component regulatory system</keyword>
<evidence type="ECO:0000259" key="11">
    <source>
        <dbReference type="PROSITE" id="PS50109"/>
    </source>
</evidence>
<evidence type="ECO:0000256" key="9">
    <source>
        <dbReference type="SAM" id="Coils"/>
    </source>
</evidence>
<dbReference type="InterPro" id="IPR005467">
    <property type="entry name" value="His_kinase_dom"/>
</dbReference>
<dbReference type="EC" id="2.7.13.3" evidence="3"/>
<dbReference type="SUPFAM" id="SSF55874">
    <property type="entry name" value="ATPase domain of HSP90 chaperone/DNA topoisomerase II/histidine kinase"/>
    <property type="match status" value="1"/>
</dbReference>
<feature type="domain" description="Histidine kinase" evidence="11">
    <location>
        <begin position="254"/>
        <end position="471"/>
    </location>
</feature>
<evidence type="ECO:0000256" key="6">
    <source>
        <dbReference type="ARBA" id="ARBA00022777"/>
    </source>
</evidence>
<dbReference type="Pfam" id="PF00512">
    <property type="entry name" value="HisKA"/>
    <property type="match status" value="1"/>
</dbReference>
<dbReference type="SMART" id="SM00388">
    <property type="entry name" value="HisKA"/>
    <property type="match status" value="1"/>
</dbReference>
<dbReference type="PRINTS" id="PR00344">
    <property type="entry name" value="BCTRLSENSOR"/>
</dbReference>
<evidence type="ECO:0000256" key="10">
    <source>
        <dbReference type="SAM" id="Phobius"/>
    </source>
</evidence>
<dbReference type="Pfam" id="PF00672">
    <property type="entry name" value="HAMP"/>
    <property type="match status" value="1"/>
</dbReference>
<evidence type="ECO:0000259" key="12">
    <source>
        <dbReference type="PROSITE" id="PS50885"/>
    </source>
</evidence>
<dbReference type="AlphaFoldDB" id="A0A1M4U6A6"/>
<feature type="domain" description="HAMP" evidence="12">
    <location>
        <begin position="187"/>
        <end position="239"/>
    </location>
</feature>
<dbReference type="PROSITE" id="PS50109">
    <property type="entry name" value="HIS_KIN"/>
    <property type="match status" value="1"/>
</dbReference>
<evidence type="ECO:0000256" key="4">
    <source>
        <dbReference type="ARBA" id="ARBA00022553"/>
    </source>
</evidence>
<keyword evidence="10" id="KW-1133">Transmembrane helix</keyword>
<dbReference type="GO" id="GO:0005886">
    <property type="term" value="C:plasma membrane"/>
    <property type="evidence" value="ECO:0007669"/>
    <property type="project" value="TreeGrafter"/>
</dbReference>
<dbReference type="CDD" id="cd00082">
    <property type="entry name" value="HisKA"/>
    <property type="match status" value="1"/>
</dbReference>
<evidence type="ECO:0000256" key="8">
    <source>
        <dbReference type="ARBA" id="ARBA00023136"/>
    </source>
</evidence>
<organism evidence="13 14">
    <name type="scientific">Atopostipes suicloacalis DSM 15692</name>
    <dbReference type="NCBI Taxonomy" id="1121025"/>
    <lineage>
        <taxon>Bacteria</taxon>
        <taxon>Bacillati</taxon>
        <taxon>Bacillota</taxon>
        <taxon>Bacilli</taxon>
        <taxon>Lactobacillales</taxon>
        <taxon>Carnobacteriaceae</taxon>
        <taxon>Atopostipes</taxon>
    </lineage>
</organism>
<dbReference type="Gene3D" id="1.10.287.130">
    <property type="match status" value="1"/>
</dbReference>
<dbReference type="OrthoDB" id="3436at2"/>
<dbReference type="Gene3D" id="6.10.340.10">
    <property type="match status" value="1"/>
</dbReference>
<keyword evidence="5" id="KW-0808">Transferase</keyword>
<protein>
    <recommendedName>
        <fullName evidence="3">histidine kinase</fullName>
        <ecNumber evidence="3">2.7.13.3</ecNumber>
    </recommendedName>
</protein>
<keyword evidence="6 13" id="KW-0418">Kinase</keyword>
<dbReference type="PANTHER" id="PTHR43047">
    <property type="entry name" value="TWO-COMPONENT HISTIDINE PROTEIN KINASE"/>
    <property type="match status" value="1"/>
</dbReference>
<dbReference type="InterPro" id="IPR003594">
    <property type="entry name" value="HATPase_dom"/>
</dbReference>
<proteinExistence type="predicted"/>
<dbReference type="FunFam" id="3.30.565.10:FF:000006">
    <property type="entry name" value="Sensor histidine kinase WalK"/>
    <property type="match status" value="1"/>
</dbReference>
<evidence type="ECO:0000256" key="3">
    <source>
        <dbReference type="ARBA" id="ARBA00012438"/>
    </source>
</evidence>
<comment type="subcellular location">
    <subcellularLocation>
        <location evidence="2">Membrane</location>
    </subcellularLocation>
</comment>
<dbReference type="Proteomes" id="UP000184128">
    <property type="component" value="Unassembled WGS sequence"/>
</dbReference>
<keyword evidence="9" id="KW-0175">Coiled coil</keyword>
<evidence type="ECO:0000256" key="2">
    <source>
        <dbReference type="ARBA" id="ARBA00004370"/>
    </source>
</evidence>
<evidence type="ECO:0000313" key="14">
    <source>
        <dbReference type="Proteomes" id="UP000184128"/>
    </source>
</evidence>
<reference evidence="13 14" key="1">
    <citation type="submission" date="2016-11" db="EMBL/GenBank/DDBJ databases">
        <authorList>
            <person name="Jaros S."/>
            <person name="Januszkiewicz K."/>
            <person name="Wedrychowicz H."/>
        </authorList>
    </citation>
    <scope>NUCLEOTIDE SEQUENCE [LARGE SCALE GENOMIC DNA]</scope>
    <source>
        <strain evidence="13 14">DSM 15692</strain>
    </source>
</reference>
<keyword evidence="10" id="KW-0812">Transmembrane</keyword>
<dbReference type="GO" id="GO:0000155">
    <property type="term" value="F:phosphorelay sensor kinase activity"/>
    <property type="evidence" value="ECO:0007669"/>
    <property type="project" value="InterPro"/>
</dbReference>
<dbReference type="CDD" id="cd06225">
    <property type="entry name" value="HAMP"/>
    <property type="match status" value="1"/>
</dbReference>
<dbReference type="SMART" id="SM00387">
    <property type="entry name" value="HATPase_c"/>
    <property type="match status" value="1"/>
</dbReference>
<dbReference type="RefSeq" id="WP_084136771.1">
    <property type="nucleotide sequence ID" value="NZ_FQUF01000007.1"/>
</dbReference>
<dbReference type="GO" id="GO:0009927">
    <property type="term" value="F:histidine phosphotransfer kinase activity"/>
    <property type="evidence" value="ECO:0007669"/>
    <property type="project" value="TreeGrafter"/>
</dbReference>
<dbReference type="SUPFAM" id="SSF47384">
    <property type="entry name" value="Homodimeric domain of signal transducing histidine kinase"/>
    <property type="match status" value="1"/>
</dbReference>
<evidence type="ECO:0000256" key="7">
    <source>
        <dbReference type="ARBA" id="ARBA00023012"/>
    </source>
</evidence>
<name>A0A1M4U6A6_9LACT</name>
<feature type="transmembrane region" description="Helical" evidence="10">
    <location>
        <begin position="170"/>
        <end position="191"/>
    </location>
</feature>
<dbReference type="PROSITE" id="PS50885">
    <property type="entry name" value="HAMP"/>
    <property type="match status" value="1"/>
</dbReference>
<keyword evidence="4" id="KW-0597">Phosphoprotein</keyword>
<evidence type="ECO:0000313" key="13">
    <source>
        <dbReference type="EMBL" id="SHE52371.1"/>
    </source>
</evidence>
<sequence length="477" mass="55361">MRMRFPYIYQLMLGFLLVILTLMSITSFSIIHFGRNQVINEVEETFLNYASLIEETGFDENQLNSYNQIFGNQGIEYGIFDQEGELEYPQINQDFQSNLSEQDLKTLKAGESLLLRTKPNTLRKNNRDTVSIYVPIFTKDHRYQGFIGLGRPVSYIENNMDELKGNVLKAFLISTIFAVVVSLLLSFYLVYRVNRLSKATQKVATGDYDIYISHSNRDEIDRLSADFNKMIKALKEWRSEVLHLEERRKTFMQDVAHEMRTPLTTINGLLEGLEYNVFDEEQEMRSIKIMRKETTRLIRLVNENLDYENIQSNRIVLNKHHFPLNEAMTEITEQLTPIAIESNNEIVLNEDVKNIMVYADFDRFKQIIVNLIKNSLQFTTNGMITIDAAETKESSHIIISDNGIGMSAEQMENIWDRYYKADSSRKNTKYGESGLGLPIVKQLVELHDGDIDVKSELNKGTTFIIKFPRKKLKKVEE</sequence>
<dbReference type="SMART" id="SM00304">
    <property type="entry name" value="HAMP"/>
    <property type="match status" value="1"/>
</dbReference>
<gene>
    <name evidence="13" type="ORF">SAMN02745249_00605</name>
</gene>
<keyword evidence="8 10" id="KW-0472">Membrane</keyword>
<dbReference type="InterPro" id="IPR003660">
    <property type="entry name" value="HAMP_dom"/>
</dbReference>
<dbReference type="STRING" id="1121025.SAMN02745249_00605"/>